<evidence type="ECO:0000256" key="16">
    <source>
        <dbReference type="ARBA" id="ARBA00023170"/>
    </source>
</evidence>
<evidence type="ECO:0000313" key="24">
    <source>
        <dbReference type="Proteomes" id="UP000694886"/>
    </source>
</evidence>
<evidence type="ECO:0000256" key="15">
    <source>
        <dbReference type="ARBA" id="ARBA00023136"/>
    </source>
</evidence>
<dbReference type="AlphaFoldDB" id="A0AB32V2Z3"/>
<dbReference type="Gene3D" id="2.60.120.200">
    <property type="match status" value="1"/>
</dbReference>
<dbReference type="FunFam" id="2.60.120.200:FF:000086">
    <property type="entry name" value="L-type lectin-domain containing receptor kinase S.4"/>
    <property type="match status" value="1"/>
</dbReference>
<feature type="transmembrane region" description="Helical" evidence="21">
    <location>
        <begin position="285"/>
        <end position="310"/>
    </location>
</feature>
<dbReference type="PANTHER" id="PTHR27007">
    <property type="match status" value="1"/>
</dbReference>
<dbReference type="KEGG" id="tcc:18597709"/>
<dbReference type="Pfam" id="PF00139">
    <property type="entry name" value="Lectin_legB"/>
    <property type="match status" value="1"/>
</dbReference>
<dbReference type="FunFam" id="1.10.510.10:FF:000108">
    <property type="entry name" value="L-type lectin-domain containing receptor kinase S.4"/>
    <property type="match status" value="1"/>
</dbReference>
<dbReference type="InterPro" id="IPR000719">
    <property type="entry name" value="Prot_kinase_dom"/>
</dbReference>
<dbReference type="GO" id="GO:0042742">
    <property type="term" value="P:defense response to bacterium"/>
    <property type="evidence" value="ECO:0007669"/>
    <property type="project" value="UniProtKB-ARBA"/>
</dbReference>
<feature type="binding site" evidence="20">
    <location>
        <position position="371"/>
    </location>
    <ligand>
        <name>ATP</name>
        <dbReference type="ChEBI" id="CHEBI:30616"/>
    </ligand>
</feature>
<dbReference type="InterPro" id="IPR011009">
    <property type="entry name" value="Kinase-like_dom_sf"/>
</dbReference>
<evidence type="ECO:0000256" key="21">
    <source>
        <dbReference type="SAM" id="Phobius"/>
    </source>
</evidence>
<keyword evidence="5" id="KW-1003">Cell membrane</keyword>
<dbReference type="SUPFAM" id="SSF56112">
    <property type="entry name" value="Protein kinase-like (PK-like)"/>
    <property type="match status" value="1"/>
</dbReference>
<dbReference type="PROSITE" id="PS50011">
    <property type="entry name" value="PROTEIN_KINASE_DOM"/>
    <property type="match status" value="1"/>
</dbReference>
<keyword evidence="11 20" id="KW-0547">Nucleotide-binding</keyword>
<dbReference type="EC" id="2.7.11.1" evidence="4"/>
<keyword evidence="7" id="KW-0808">Transferase</keyword>
<evidence type="ECO:0000256" key="10">
    <source>
        <dbReference type="ARBA" id="ARBA00022734"/>
    </source>
</evidence>
<dbReference type="Gene3D" id="1.10.510.10">
    <property type="entry name" value="Transferase(Phosphotransferase) domain 1"/>
    <property type="match status" value="1"/>
</dbReference>
<dbReference type="SUPFAM" id="SSF49899">
    <property type="entry name" value="Concanavalin A-like lectins/glucanases"/>
    <property type="match status" value="1"/>
</dbReference>
<evidence type="ECO:0000256" key="3">
    <source>
        <dbReference type="ARBA" id="ARBA00010217"/>
    </source>
</evidence>
<reference evidence="25" key="2">
    <citation type="submission" date="2025-08" db="UniProtKB">
        <authorList>
            <consortium name="RefSeq"/>
        </authorList>
    </citation>
    <scope>IDENTIFICATION</scope>
</reference>
<dbReference type="Proteomes" id="UP000694886">
    <property type="component" value="Chromosome 5"/>
</dbReference>
<keyword evidence="14 21" id="KW-1133">Transmembrane helix</keyword>
<dbReference type="GO" id="GO:0002229">
    <property type="term" value="P:defense response to oomycetes"/>
    <property type="evidence" value="ECO:0007669"/>
    <property type="project" value="UniProtKB-ARBA"/>
</dbReference>
<dbReference type="InterPro" id="IPR019825">
    <property type="entry name" value="Lectin_legB_Mn/Ca_BS"/>
</dbReference>
<evidence type="ECO:0000256" key="1">
    <source>
        <dbReference type="ARBA" id="ARBA00004251"/>
    </source>
</evidence>
<dbReference type="Pfam" id="PF07714">
    <property type="entry name" value="PK_Tyr_Ser-Thr"/>
    <property type="match status" value="1"/>
</dbReference>
<evidence type="ECO:0000256" key="4">
    <source>
        <dbReference type="ARBA" id="ARBA00012513"/>
    </source>
</evidence>
<evidence type="ECO:0000256" key="22">
    <source>
        <dbReference type="SAM" id="SignalP"/>
    </source>
</evidence>
<dbReference type="InterPro" id="IPR001220">
    <property type="entry name" value="Legume_lectin_dom"/>
</dbReference>
<keyword evidence="15 21" id="KW-0472">Membrane</keyword>
<reference evidence="24" key="1">
    <citation type="journal article" date="1997" name="Nucleic Acids Res.">
        <title>tRNAscan-SE: a program for improved detection of transfer RNA genes in genomic sequence.</title>
        <authorList>
            <person name="Lowe T.M."/>
            <person name="Eddy S.R."/>
        </authorList>
    </citation>
    <scope>NUCLEOTIDE SEQUENCE [LARGE SCALE GENOMIC DNA]</scope>
    <source>
        <strain evidence="24">r\B97-61/B2</strain>
    </source>
</reference>
<feature type="domain" description="Protein kinase" evidence="23">
    <location>
        <begin position="342"/>
        <end position="618"/>
    </location>
</feature>
<dbReference type="SMART" id="SM00220">
    <property type="entry name" value="S_TKc"/>
    <property type="match status" value="1"/>
</dbReference>
<evidence type="ECO:0000313" key="25">
    <source>
        <dbReference type="RefSeq" id="XP_007026949.2"/>
    </source>
</evidence>
<dbReference type="RefSeq" id="XP_007026949.2">
    <property type="nucleotide sequence ID" value="XM_007026887.2"/>
</dbReference>
<keyword evidence="13 20" id="KW-0067">ATP-binding</keyword>
<keyword evidence="17" id="KW-0325">Glycoprotein</keyword>
<dbReference type="GeneID" id="18597709"/>
<comment type="catalytic activity">
    <reaction evidence="19">
        <text>L-seryl-[protein] + ATP = O-phospho-L-seryl-[protein] + ADP + H(+)</text>
        <dbReference type="Rhea" id="RHEA:17989"/>
        <dbReference type="Rhea" id="RHEA-COMP:9863"/>
        <dbReference type="Rhea" id="RHEA-COMP:11604"/>
        <dbReference type="ChEBI" id="CHEBI:15378"/>
        <dbReference type="ChEBI" id="CHEBI:29999"/>
        <dbReference type="ChEBI" id="CHEBI:30616"/>
        <dbReference type="ChEBI" id="CHEBI:83421"/>
        <dbReference type="ChEBI" id="CHEBI:456216"/>
        <dbReference type="EC" id="2.7.11.1"/>
    </reaction>
</comment>
<dbReference type="PROSITE" id="PS00307">
    <property type="entry name" value="LECTIN_LEGUME_BETA"/>
    <property type="match status" value="1"/>
</dbReference>
<evidence type="ECO:0000256" key="17">
    <source>
        <dbReference type="ARBA" id="ARBA00023180"/>
    </source>
</evidence>
<dbReference type="CDD" id="cd06899">
    <property type="entry name" value="lectin_legume_LecRK_Arcelin_ConA"/>
    <property type="match status" value="1"/>
</dbReference>
<evidence type="ECO:0000256" key="11">
    <source>
        <dbReference type="ARBA" id="ARBA00022741"/>
    </source>
</evidence>
<dbReference type="Gramene" id="Tc05v2_t003020.1">
    <property type="protein sequence ID" value="Tc05v2_p003020.1"/>
    <property type="gene ID" value="Tc05v2_g003020"/>
</dbReference>
<dbReference type="InterPro" id="IPR001245">
    <property type="entry name" value="Ser-Thr/Tyr_kinase_cat_dom"/>
</dbReference>
<keyword evidence="9 22" id="KW-0732">Signal</keyword>
<dbReference type="GO" id="GO:0005524">
    <property type="term" value="F:ATP binding"/>
    <property type="evidence" value="ECO:0007669"/>
    <property type="project" value="UniProtKB-UniRule"/>
</dbReference>
<evidence type="ECO:0000256" key="19">
    <source>
        <dbReference type="ARBA" id="ARBA00048679"/>
    </source>
</evidence>
<evidence type="ECO:0000256" key="20">
    <source>
        <dbReference type="PROSITE-ProRule" id="PRU10141"/>
    </source>
</evidence>
<comment type="catalytic activity">
    <reaction evidence="18">
        <text>L-threonyl-[protein] + ATP = O-phospho-L-threonyl-[protein] + ADP + H(+)</text>
        <dbReference type="Rhea" id="RHEA:46608"/>
        <dbReference type="Rhea" id="RHEA-COMP:11060"/>
        <dbReference type="Rhea" id="RHEA-COMP:11605"/>
        <dbReference type="ChEBI" id="CHEBI:15378"/>
        <dbReference type="ChEBI" id="CHEBI:30013"/>
        <dbReference type="ChEBI" id="CHEBI:30616"/>
        <dbReference type="ChEBI" id="CHEBI:61977"/>
        <dbReference type="ChEBI" id="CHEBI:456216"/>
        <dbReference type="EC" id="2.7.11.1"/>
    </reaction>
</comment>
<evidence type="ECO:0000256" key="2">
    <source>
        <dbReference type="ARBA" id="ARBA00008536"/>
    </source>
</evidence>
<dbReference type="Gene3D" id="3.30.200.20">
    <property type="entry name" value="Phosphorylase Kinase, domain 1"/>
    <property type="match status" value="1"/>
</dbReference>
<dbReference type="InterPro" id="IPR017441">
    <property type="entry name" value="Protein_kinase_ATP_BS"/>
</dbReference>
<feature type="chain" id="PRO_5044222442" description="non-specific serine/threonine protein kinase" evidence="22">
    <location>
        <begin position="22"/>
        <end position="683"/>
    </location>
</feature>
<dbReference type="InterPro" id="IPR013320">
    <property type="entry name" value="ConA-like_dom_sf"/>
</dbReference>
<keyword evidence="8 21" id="KW-0812">Transmembrane</keyword>
<dbReference type="CDD" id="cd14066">
    <property type="entry name" value="STKc_IRAK"/>
    <property type="match status" value="1"/>
</dbReference>
<protein>
    <recommendedName>
        <fullName evidence="4">non-specific serine/threonine protein kinase</fullName>
        <ecNumber evidence="4">2.7.11.1</ecNumber>
    </recommendedName>
</protein>
<evidence type="ECO:0000256" key="12">
    <source>
        <dbReference type="ARBA" id="ARBA00022777"/>
    </source>
</evidence>
<proteinExistence type="inferred from homology"/>
<evidence type="ECO:0000256" key="14">
    <source>
        <dbReference type="ARBA" id="ARBA00022989"/>
    </source>
</evidence>
<dbReference type="GO" id="GO:0004674">
    <property type="term" value="F:protein serine/threonine kinase activity"/>
    <property type="evidence" value="ECO:0007669"/>
    <property type="project" value="UniProtKB-KW"/>
</dbReference>
<dbReference type="PROSITE" id="PS00108">
    <property type="entry name" value="PROTEIN_KINASE_ST"/>
    <property type="match status" value="1"/>
</dbReference>
<evidence type="ECO:0000256" key="18">
    <source>
        <dbReference type="ARBA" id="ARBA00047899"/>
    </source>
</evidence>
<dbReference type="InterPro" id="IPR050528">
    <property type="entry name" value="L-type_Lectin-RKs"/>
</dbReference>
<keyword evidence="12 25" id="KW-0418">Kinase</keyword>
<keyword evidence="16 25" id="KW-0675">Receptor</keyword>
<evidence type="ECO:0000259" key="23">
    <source>
        <dbReference type="PROSITE" id="PS50011"/>
    </source>
</evidence>
<feature type="signal peptide" evidence="22">
    <location>
        <begin position="1"/>
        <end position="21"/>
    </location>
</feature>
<comment type="subcellular location">
    <subcellularLocation>
        <location evidence="1">Cell membrane</location>
        <topology evidence="1">Single-pass type I membrane protein</topology>
    </subcellularLocation>
</comment>
<dbReference type="InterPro" id="IPR008271">
    <property type="entry name" value="Ser/Thr_kinase_AS"/>
</dbReference>
<accession>A0AB32V2Z3</accession>
<keyword evidence="10" id="KW-0430">Lectin</keyword>
<organism evidence="24 25">
    <name type="scientific">Theobroma cacao</name>
    <name type="common">Cacao</name>
    <name type="synonym">Cocoa</name>
    <dbReference type="NCBI Taxonomy" id="3641"/>
    <lineage>
        <taxon>Eukaryota</taxon>
        <taxon>Viridiplantae</taxon>
        <taxon>Streptophyta</taxon>
        <taxon>Embryophyta</taxon>
        <taxon>Tracheophyta</taxon>
        <taxon>Spermatophyta</taxon>
        <taxon>Magnoliopsida</taxon>
        <taxon>eudicotyledons</taxon>
        <taxon>Gunneridae</taxon>
        <taxon>Pentapetalae</taxon>
        <taxon>rosids</taxon>
        <taxon>malvids</taxon>
        <taxon>Malvales</taxon>
        <taxon>Malvaceae</taxon>
        <taxon>Byttnerioideae</taxon>
        <taxon>Theobroma</taxon>
    </lineage>
</organism>
<evidence type="ECO:0000256" key="6">
    <source>
        <dbReference type="ARBA" id="ARBA00022527"/>
    </source>
</evidence>
<evidence type="ECO:0000256" key="9">
    <source>
        <dbReference type="ARBA" id="ARBA00022729"/>
    </source>
</evidence>
<keyword evidence="6" id="KW-0723">Serine/threonine-protein kinase</keyword>
<sequence>MAYFLPLLSTLFFLLISSSSSQPTELYFPGFKDINPNNLTLTGIAQIEKNGILCVTNDTSRLIGHAFYSSPFRFKNSSNGQAFSFSTSFALAIVPEYPKLGGHGLAFTITASKDLKALPSQYLGILNATDMGNFSNHLVAVEFDTVQDFEFQDINDNHIGIDLNSLDSNASAPASYYTDGSTKQNLTLKSGKPIQAWIDYDSVEHVINVTIAPNSTRPRLPILSFHVDLSPYFQEFMYVGFSASTGLLASSHYILGWSFKINGQAQALDLSSLPLLPGPPKKDTALTVGVSVSSVIFVIIALSIAIYFIIKIKNADVIEDWELEIGPQRYPYQELKQATNGFSDKTLLGHGGFGRVYKGTLRNAKTEVAVKRISHESKQGLREFLSEIASIGRLRHRNLVQLLGWCRRRGDLLLVYDFMANGSLDKFLFDEPQTILSWEQRFRIIKGVASGLLYLHEGYEQIVVHRDVKASNVLLDDEMNGRLGDFGLARLYEHGSNPGTTRVVGTLGYLAPELPKTGKATTSSDVYAFGALLLEVACGRRPLEPKALPEELVLVDWVWEKFRQGMVLEMVDTRLNGQYDQGEMLMVLKLGLICSNDVPVARPSMRQVLRFLDGEAELPENLRPPGAFDGGKAFAEGFDAFVHSLASSSFDKMSSCSFIENGNGGTSFASLSTSPLSLLRETR</sequence>
<comment type="similarity">
    <text evidence="3">In the C-terminal section; belongs to the protein kinase superfamily. Ser/Thr protein kinase family.</text>
</comment>
<evidence type="ECO:0000256" key="5">
    <source>
        <dbReference type="ARBA" id="ARBA00022475"/>
    </source>
</evidence>
<dbReference type="GO" id="GO:0005886">
    <property type="term" value="C:plasma membrane"/>
    <property type="evidence" value="ECO:0007669"/>
    <property type="project" value="UniProtKB-SubCell"/>
</dbReference>
<comment type="similarity">
    <text evidence="2">In the N-terminal section; belongs to the leguminous lectin family.</text>
</comment>
<evidence type="ECO:0000256" key="8">
    <source>
        <dbReference type="ARBA" id="ARBA00022692"/>
    </source>
</evidence>
<evidence type="ECO:0000256" key="7">
    <source>
        <dbReference type="ARBA" id="ARBA00022679"/>
    </source>
</evidence>
<dbReference type="PROSITE" id="PS00107">
    <property type="entry name" value="PROTEIN_KINASE_ATP"/>
    <property type="match status" value="1"/>
</dbReference>
<dbReference type="FunFam" id="3.30.200.20:FF:000423">
    <property type="entry name" value="L-type lectin-domain containing receptor kinase S.1"/>
    <property type="match status" value="1"/>
</dbReference>
<gene>
    <name evidence="25" type="primary">LOC18597709</name>
</gene>
<dbReference type="GO" id="GO:0030246">
    <property type="term" value="F:carbohydrate binding"/>
    <property type="evidence" value="ECO:0007669"/>
    <property type="project" value="UniProtKB-KW"/>
</dbReference>
<name>A0AB32V2Z3_THECC</name>
<evidence type="ECO:0000256" key="13">
    <source>
        <dbReference type="ARBA" id="ARBA00022840"/>
    </source>
</evidence>